<dbReference type="GO" id="GO:0006396">
    <property type="term" value="P:RNA processing"/>
    <property type="evidence" value="ECO:0007669"/>
    <property type="project" value="InterPro"/>
</dbReference>
<dbReference type="SMART" id="SM00967">
    <property type="entry name" value="SpoU_sub_bind"/>
    <property type="match status" value="1"/>
</dbReference>
<evidence type="ECO:0000256" key="1">
    <source>
        <dbReference type="ARBA" id="ARBA00022603"/>
    </source>
</evidence>
<accession>A0A512B7Z2</accession>
<dbReference type="PANTHER" id="PTHR46429:SF1">
    <property type="entry name" value="23S RRNA (GUANOSINE-2'-O-)-METHYLTRANSFERASE RLMB"/>
    <property type="match status" value="1"/>
</dbReference>
<dbReference type="SUPFAM" id="SSF55315">
    <property type="entry name" value="L30e-like"/>
    <property type="match status" value="1"/>
</dbReference>
<protein>
    <submittedName>
        <fullName evidence="4">23S rRNA (Guanosine(2251)-2'-O)-methyltransferase RlmB</fullName>
    </submittedName>
</protein>
<dbReference type="PANTHER" id="PTHR46429">
    <property type="entry name" value="23S RRNA (GUANOSINE-2'-O-)-METHYLTRANSFERASE RLMB"/>
    <property type="match status" value="1"/>
</dbReference>
<dbReference type="EMBL" id="BJYT01000001">
    <property type="protein sequence ID" value="GEO08080.1"/>
    <property type="molecule type" value="Genomic_DNA"/>
</dbReference>
<proteinExistence type="predicted"/>
<comment type="caution">
    <text evidence="4">The sequence shown here is derived from an EMBL/GenBank/DDBJ whole genome shotgun (WGS) entry which is preliminary data.</text>
</comment>
<evidence type="ECO:0000259" key="3">
    <source>
        <dbReference type="SMART" id="SM00967"/>
    </source>
</evidence>
<gene>
    <name evidence="4" type="ORF">SAE01_05760</name>
</gene>
<dbReference type="CDD" id="cd18103">
    <property type="entry name" value="SpoU-like_RlmB"/>
    <property type="match status" value="1"/>
</dbReference>
<dbReference type="InterPro" id="IPR001537">
    <property type="entry name" value="SpoU_MeTrfase"/>
</dbReference>
<dbReference type="OrthoDB" id="9794400at2"/>
<dbReference type="GO" id="GO:0008173">
    <property type="term" value="F:RNA methyltransferase activity"/>
    <property type="evidence" value="ECO:0007669"/>
    <property type="project" value="InterPro"/>
</dbReference>
<dbReference type="InterPro" id="IPR029028">
    <property type="entry name" value="Alpha/beta_knot_MTases"/>
</dbReference>
<keyword evidence="2 4" id="KW-0808">Transferase</keyword>
<dbReference type="InterPro" id="IPR004441">
    <property type="entry name" value="rRNA_MeTrfase_TrmH"/>
</dbReference>
<dbReference type="Gene3D" id="3.40.1280.10">
    <property type="match status" value="1"/>
</dbReference>
<dbReference type="RefSeq" id="WP_147202050.1">
    <property type="nucleotide sequence ID" value="NZ_BJYT01000001.1"/>
</dbReference>
<feature type="domain" description="RNA 2-O ribose methyltransferase substrate binding" evidence="3">
    <location>
        <begin position="17"/>
        <end position="91"/>
    </location>
</feature>
<organism evidence="4 5">
    <name type="scientific">Segetibacter aerophilus</name>
    <dbReference type="NCBI Taxonomy" id="670293"/>
    <lineage>
        <taxon>Bacteria</taxon>
        <taxon>Pseudomonadati</taxon>
        <taxon>Bacteroidota</taxon>
        <taxon>Chitinophagia</taxon>
        <taxon>Chitinophagales</taxon>
        <taxon>Chitinophagaceae</taxon>
        <taxon>Segetibacter</taxon>
    </lineage>
</organism>
<evidence type="ECO:0000256" key="2">
    <source>
        <dbReference type="ARBA" id="ARBA00022679"/>
    </source>
</evidence>
<dbReference type="Pfam" id="PF08032">
    <property type="entry name" value="SpoU_sub_bind"/>
    <property type="match status" value="1"/>
</dbReference>
<dbReference type="InterPro" id="IPR029026">
    <property type="entry name" value="tRNA_m1G_MTases_N"/>
</dbReference>
<dbReference type="Pfam" id="PF00588">
    <property type="entry name" value="SpoU_methylase"/>
    <property type="match status" value="1"/>
</dbReference>
<dbReference type="NCBIfam" id="TIGR00186">
    <property type="entry name" value="rRNA_methyl_3"/>
    <property type="match status" value="1"/>
</dbReference>
<reference evidence="4 5" key="1">
    <citation type="submission" date="2019-07" db="EMBL/GenBank/DDBJ databases">
        <title>Whole genome shotgun sequence of Segetibacter aerophilus NBRC 106135.</title>
        <authorList>
            <person name="Hosoyama A."/>
            <person name="Uohara A."/>
            <person name="Ohji S."/>
            <person name="Ichikawa N."/>
        </authorList>
    </citation>
    <scope>NUCLEOTIDE SEQUENCE [LARGE SCALE GENOMIC DNA]</scope>
    <source>
        <strain evidence="4 5">NBRC 106135</strain>
    </source>
</reference>
<dbReference type="GO" id="GO:0005829">
    <property type="term" value="C:cytosol"/>
    <property type="evidence" value="ECO:0007669"/>
    <property type="project" value="TreeGrafter"/>
</dbReference>
<dbReference type="SUPFAM" id="SSF75217">
    <property type="entry name" value="alpha/beta knot"/>
    <property type="match status" value="1"/>
</dbReference>
<sequence length="258" mass="28396">MNFRNQPQKARPKKNTLIVGRSKVIEAIQQGKQLERIYLVSTIHGEVIDEIKRLATDKQIPINKVPVEKLNGFNVSNHEGCIAVISKVQYQDLQEVISYIVDKGEVPLFLMLDGITDVRNIGALARTALCCGVHAIIIPEKGVGALNEDAIATSAGALEKVAICRVNSLMKAVDELHMNGIKVFASEMTAEENLFDVQLQEPAAIVMGSEDKGIYPALMKVCDEQFKIPMKGNFESLNVSVAAGMILYEAMKQRMEAK</sequence>
<name>A0A512B7Z2_9BACT</name>
<dbReference type="InterPro" id="IPR029064">
    <property type="entry name" value="Ribosomal_eL30-like_sf"/>
</dbReference>
<keyword evidence="1 4" id="KW-0489">Methyltransferase</keyword>
<dbReference type="GO" id="GO:0032259">
    <property type="term" value="P:methylation"/>
    <property type="evidence" value="ECO:0007669"/>
    <property type="project" value="UniProtKB-KW"/>
</dbReference>
<dbReference type="AlphaFoldDB" id="A0A512B7Z2"/>
<evidence type="ECO:0000313" key="4">
    <source>
        <dbReference type="EMBL" id="GEO08080.1"/>
    </source>
</evidence>
<evidence type="ECO:0000313" key="5">
    <source>
        <dbReference type="Proteomes" id="UP000321513"/>
    </source>
</evidence>
<dbReference type="Gene3D" id="3.30.1330.30">
    <property type="match status" value="1"/>
</dbReference>
<dbReference type="InterPro" id="IPR013123">
    <property type="entry name" value="SpoU_subst-bd"/>
</dbReference>
<dbReference type="GO" id="GO:0003723">
    <property type="term" value="F:RNA binding"/>
    <property type="evidence" value="ECO:0007669"/>
    <property type="project" value="InterPro"/>
</dbReference>
<dbReference type="Proteomes" id="UP000321513">
    <property type="component" value="Unassembled WGS sequence"/>
</dbReference>
<keyword evidence="5" id="KW-1185">Reference proteome</keyword>